<evidence type="ECO:0000256" key="2">
    <source>
        <dbReference type="ARBA" id="ARBA00004811"/>
    </source>
</evidence>
<dbReference type="CDD" id="cd01556">
    <property type="entry name" value="EPSP_synthase"/>
    <property type="match status" value="1"/>
</dbReference>
<keyword evidence="16" id="KW-1185">Reference proteome</keyword>
<dbReference type="Proteomes" id="UP001630127">
    <property type="component" value="Unassembled WGS sequence"/>
</dbReference>
<feature type="region of interest" description="Disordered" evidence="13">
    <location>
        <begin position="1"/>
        <end position="20"/>
    </location>
</feature>
<keyword evidence="7" id="KW-0934">Plastid</keyword>
<dbReference type="FunFam" id="3.65.10.10:FF:000009">
    <property type="entry name" value="3-phosphoshikimate 1-carboxyvinyltransferase"/>
    <property type="match status" value="1"/>
</dbReference>
<sequence>MAQAIQAPQFAAPKVSKPQTHYSSPHSLIFGQRILKSSAKYSWVLNKDSNFTTGWSPMKVLASSVTTAEKPSTLPEIVLQPIKEISGTVKLPGSKSLSNRILLLAALAEGRTVVDNLLDSDDIHYMLGALKTLGLNVEDNRAIQQAVVEGCGGVFPVGKQSKGEIQLFLGNAGTAMRPLTAAVTAAGGYSSYVLDGVPRMRERPIGDLVSGLKQLGSDVDCFMGTNCPPVRVVGKGGLPGGKVKLSGSISSQYLTALLMAAPLALGDVEIEIIDKLISVPYVEMTLKLMERFGVTVEHSGSWDRFLIHGGQKYKSPGKAYVEGDASSASYFLAGAAVTGGTITVEGCGTSSLQGDVKFAEVLEKMGAEVTWTENSVTVKGPQRDSSGRKHLRAIDINMNKMPDVAMTLAVVALFADGSTAIRDVASWRVKETERMIAICTELRKLGATVEEGPDYCIITPPEKLNITSIDTYDDHRMAMAFSLAACADVPVTIKDPGCTRKTFPDYFDVLKGFSKH</sequence>
<dbReference type="EC" id="2.5.1.19" evidence="4 12"/>
<evidence type="ECO:0000259" key="14">
    <source>
        <dbReference type="Pfam" id="PF00275"/>
    </source>
</evidence>
<dbReference type="AlphaFoldDB" id="A0ABD2ZC06"/>
<keyword evidence="9" id="KW-0809">Transit peptide</keyword>
<feature type="domain" description="Enolpyruvate transferase" evidence="14">
    <location>
        <begin position="80"/>
        <end position="510"/>
    </location>
</feature>
<evidence type="ECO:0000256" key="11">
    <source>
        <dbReference type="ARBA" id="ARBA00044633"/>
    </source>
</evidence>
<keyword evidence="6 12" id="KW-0028">Amino-acid biosynthesis</keyword>
<protein>
    <recommendedName>
        <fullName evidence="4 12">3-phosphoshikimate 1-carboxyvinyltransferase</fullName>
        <ecNumber evidence="4 12">2.5.1.19</ecNumber>
    </recommendedName>
</protein>
<dbReference type="PROSITE" id="PS00885">
    <property type="entry name" value="EPSP_SYNTHASE_2"/>
    <property type="match status" value="1"/>
</dbReference>
<dbReference type="GO" id="GO:0009073">
    <property type="term" value="P:aromatic amino acid family biosynthetic process"/>
    <property type="evidence" value="ECO:0007669"/>
    <property type="project" value="UniProtKB-UniRule"/>
</dbReference>
<dbReference type="InterPro" id="IPR001986">
    <property type="entry name" value="Enolpyruvate_Tfrase_dom"/>
</dbReference>
<keyword evidence="10 12" id="KW-0057">Aromatic amino acid biosynthesis</keyword>
<evidence type="ECO:0000256" key="1">
    <source>
        <dbReference type="ARBA" id="ARBA00004229"/>
    </source>
</evidence>
<name>A0ABD2ZC06_9GENT</name>
<comment type="pathway">
    <text evidence="2 12">Metabolic intermediate biosynthesis; chorismate biosynthesis; chorismate from D-erythrose 4-phosphate and phosphoenolpyruvate: step 6/7.</text>
</comment>
<dbReference type="GO" id="GO:0009423">
    <property type="term" value="P:chorismate biosynthetic process"/>
    <property type="evidence" value="ECO:0007669"/>
    <property type="project" value="UniProtKB-UniRule"/>
</dbReference>
<dbReference type="GO" id="GO:0009507">
    <property type="term" value="C:chloroplast"/>
    <property type="evidence" value="ECO:0007669"/>
    <property type="project" value="UniProtKB-SubCell"/>
</dbReference>
<organism evidence="15 16">
    <name type="scientific">Cinchona calisaya</name>
    <dbReference type="NCBI Taxonomy" id="153742"/>
    <lineage>
        <taxon>Eukaryota</taxon>
        <taxon>Viridiplantae</taxon>
        <taxon>Streptophyta</taxon>
        <taxon>Embryophyta</taxon>
        <taxon>Tracheophyta</taxon>
        <taxon>Spermatophyta</taxon>
        <taxon>Magnoliopsida</taxon>
        <taxon>eudicotyledons</taxon>
        <taxon>Gunneridae</taxon>
        <taxon>Pentapetalae</taxon>
        <taxon>asterids</taxon>
        <taxon>lamiids</taxon>
        <taxon>Gentianales</taxon>
        <taxon>Rubiaceae</taxon>
        <taxon>Cinchonoideae</taxon>
        <taxon>Cinchoneae</taxon>
        <taxon>Cinchona</taxon>
    </lineage>
</organism>
<dbReference type="HAMAP" id="MF_00210">
    <property type="entry name" value="EPSP_synth"/>
    <property type="match status" value="1"/>
</dbReference>
<dbReference type="Pfam" id="PF00275">
    <property type="entry name" value="EPSP_synthase"/>
    <property type="match status" value="1"/>
</dbReference>
<evidence type="ECO:0000256" key="4">
    <source>
        <dbReference type="ARBA" id="ARBA00012450"/>
    </source>
</evidence>
<accession>A0ABD2ZC06</accession>
<proteinExistence type="inferred from homology"/>
<dbReference type="GO" id="GO:0003866">
    <property type="term" value="F:3-phosphoshikimate 1-carboxyvinyltransferase activity"/>
    <property type="evidence" value="ECO:0007669"/>
    <property type="project" value="UniProtKB-UniRule"/>
</dbReference>
<evidence type="ECO:0000313" key="15">
    <source>
        <dbReference type="EMBL" id="KAL3516988.1"/>
    </source>
</evidence>
<dbReference type="EMBL" id="JBJUIK010000010">
    <property type="protein sequence ID" value="KAL3516988.1"/>
    <property type="molecule type" value="Genomic_DNA"/>
</dbReference>
<dbReference type="PANTHER" id="PTHR21090">
    <property type="entry name" value="AROM/DEHYDROQUINATE SYNTHASE"/>
    <property type="match status" value="1"/>
</dbReference>
<evidence type="ECO:0000256" key="3">
    <source>
        <dbReference type="ARBA" id="ARBA00009948"/>
    </source>
</evidence>
<evidence type="ECO:0000256" key="6">
    <source>
        <dbReference type="ARBA" id="ARBA00022605"/>
    </source>
</evidence>
<dbReference type="FunFam" id="3.65.10.10:FF:000004">
    <property type="entry name" value="3-phosphoshikimate 1-carboxyvinyltransferase"/>
    <property type="match status" value="1"/>
</dbReference>
<gene>
    <name evidence="15" type="ORF">ACH5RR_023890</name>
</gene>
<comment type="subcellular location">
    <subcellularLocation>
        <location evidence="1">Plastid</location>
        <location evidence="1">Chloroplast</location>
    </subcellularLocation>
</comment>
<dbReference type="InterPro" id="IPR006264">
    <property type="entry name" value="EPSP_synthase"/>
</dbReference>
<evidence type="ECO:0000256" key="7">
    <source>
        <dbReference type="ARBA" id="ARBA00022640"/>
    </source>
</evidence>
<keyword evidence="8 12" id="KW-0808">Transferase</keyword>
<comment type="catalytic activity">
    <reaction evidence="11">
        <text>3-phosphoshikimate + phosphoenolpyruvate = 5-O-(1-carboxyvinyl)-3-phosphoshikimate + phosphate</text>
        <dbReference type="Rhea" id="RHEA:21256"/>
        <dbReference type="ChEBI" id="CHEBI:43474"/>
        <dbReference type="ChEBI" id="CHEBI:57701"/>
        <dbReference type="ChEBI" id="CHEBI:58702"/>
        <dbReference type="ChEBI" id="CHEBI:145989"/>
        <dbReference type="EC" id="2.5.1.19"/>
    </reaction>
    <physiologicalReaction direction="left-to-right" evidence="11">
        <dbReference type="Rhea" id="RHEA:21257"/>
    </physiologicalReaction>
</comment>
<dbReference type="InterPro" id="IPR023193">
    <property type="entry name" value="EPSP_synthase_CS"/>
</dbReference>
<evidence type="ECO:0000256" key="9">
    <source>
        <dbReference type="ARBA" id="ARBA00022946"/>
    </source>
</evidence>
<dbReference type="Gene3D" id="3.65.10.10">
    <property type="entry name" value="Enolpyruvate transferase domain"/>
    <property type="match status" value="2"/>
</dbReference>
<dbReference type="PANTHER" id="PTHR21090:SF5">
    <property type="entry name" value="PENTAFUNCTIONAL AROM POLYPEPTIDE"/>
    <property type="match status" value="1"/>
</dbReference>
<evidence type="ECO:0000256" key="12">
    <source>
        <dbReference type="RuleBase" id="RU004164"/>
    </source>
</evidence>
<evidence type="ECO:0000256" key="5">
    <source>
        <dbReference type="ARBA" id="ARBA00022528"/>
    </source>
</evidence>
<keyword evidence="5" id="KW-0150">Chloroplast</keyword>
<reference evidence="15 16" key="1">
    <citation type="submission" date="2024-11" db="EMBL/GenBank/DDBJ databases">
        <title>A near-complete genome assembly of Cinchona calisaya.</title>
        <authorList>
            <person name="Lian D.C."/>
            <person name="Zhao X.W."/>
            <person name="Wei L."/>
        </authorList>
    </citation>
    <scope>NUCLEOTIDE SEQUENCE [LARGE SCALE GENOMIC DNA]</scope>
    <source>
        <tissue evidence="15">Nenye</tissue>
    </source>
</reference>
<comment type="caution">
    <text evidence="15">The sequence shown here is derived from an EMBL/GenBank/DDBJ whole genome shotgun (WGS) entry which is preliminary data.</text>
</comment>
<dbReference type="InterPro" id="IPR013792">
    <property type="entry name" value="RNA3'P_cycl/enolpyr_Trfase_a/b"/>
</dbReference>
<dbReference type="NCBIfam" id="TIGR01356">
    <property type="entry name" value="aroA"/>
    <property type="match status" value="1"/>
</dbReference>
<comment type="similarity">
    <text evidence="3 12">Belongs to the EPSP synthase family.</text>
</comment>
<dbReference type="GO" id="GO:0008652">
    <property type="term" value="P:amino acid biosynthetic process"/>
    <property type="evidence" value="ECO:0007669"/>
    <property type="project" value="UniProtKB-KW"/>
</dbReference>
<dbReference type="InterPro" id="IPR036968">
    <property type="entry name" value="Enolpyruvate_Tfrase_sf"/>
</dbReference>
<evidence type="ECO:0000256" key="10">
    <source>
        <dbReference type="ARBA" id="ARBA00023141"/>
    </source>
</evidence>
<evidence type="ECO:0000313" key="16">
    <source>
        <dbReference type="Proteomes" id="UP001630127"/>
    </source>
</evidence>
<dbReference type="PROSITE" id="PS00104">
    <property type="entry name" value="EPSP_SYNTHASE_1"/>
    <property type="match status" value="1"/>
</dbReference>
<dbReference type="SUPFAM" id="SSF55205">
    <property type="entry name" value="EPT/RTPC-like"/>
    <property type="match status" value="1"/>
</dbReference>
<feature type="compositionally biased region" description="Low complexity" evidence="13">
    <location>
        <begin position="1"/>
        <end position="13"/>
    </location>
</feature>
<evidence type="ECO:0000256" key="13">
    <source>
        <dbReference type="SAM" id="MobiDB-lite"/>
    </source>
</evidence>
<evidence type="ECO:0000256" key="8">
    <source>
        <dbReference type="ARBA" id="ARBA00022679"/>
    </source>
</evidence>